<organism evidence="3 4">
    <name type="scientific">Pseudonocardia charpentierae</name>
    <dbReference type="NCBI Taxonomy" id="3075545"/>
    <lineage>
        <taxon>Bacteria</taxon>
        <taxon>Bacillati</taxon>
        <taxon>Actinomycetota</taxon>
        <taxon>Actinomycetes</taxon>
        <taxon>Pseudonocardiales</taxon>
        <taxon>Pseudonocardiaceae</taxon>
        <taxon>Pseudonocardia</taxon>
    </lineage>
</organism>
<reference evidence="4" key="1">
    <citation type="submission" date="2023-07" db="EMBL/GenBank/DDBJ databases">
        <title>30 novel species of actinomycetes from the DSMZ collection.</title>
        <authorList>
            <person name="Nouioui I."/>
        </authorList>
    </citation>
    <scope>NUCLEOTIDE SEQUENCE [LARGE SCALE GENOMIC DNA]</scope>
    <source>
        <strain evidence="4">DSM 45834</strain>
    </source>
</reference>
<feature type="transmembrane region" description="Helical" evidence="2">
    <location>
        <begin position="42"/>
        <end position="61"/>
    </location>
</feature>
<keyword evidence="2" id="KW-0812">Transmembrane</keyword>
<feature type="region of interest" description="Disordered" evidence="1">
    <location>
        <begin position="1"/>
        <end position="24"/>
    </location>
</feature>
<comment type="caution">
    <text evidence="3">The sequence shown here is derived from an EMBL/GenBank/DDBJ whole genome shotgun (WGS) entry which is preliminary data.</text>
</comment>
<evidence type="ECO:0000313" key="4">
    <source>
        <dbReference type="Proteomes" id="UP001183202"/>
    </source>
</evidence>
<dbReference type="Proteomes" id="UP001183202">
    <property type="component" value="Unassembled WGS sequence"/>
</dbReference>
<evidence type="ECO:0000256" key="1">
    <source>
        <dbReference type="SAM" id="MobiDB-lite"/>
    </source>
</evidence>
<protein>
    <recommendedName>
        <fullName evidence="5">DUF485 domain-containing protein</fullName>
    </recommendedName>
</protein>
<name>A0ABU2ND02_9PSEU</name>
<dbReference type="EMBL" id="JAVREJ010000010">
    <property type="protein sequence ID" value="MDT0350918.1"/>
    <property type="molecule type" value="Genomic_DNA"/>
</dbReference>
<keyword evidence="4" id="KW-1185">Reference proteome</keyword>
<sequence length="121" mass="13562">MTEPHEKHEHHDKHEHHEHHGIEETLRERPGLAAILFDLRSVIGLLFVVYGLVLTVLGLIGETPEELAKAGGLALNLWMGLSMLIVGIIFYVWAFVKPPMPPEPDEMAQIDEGGPMHMGHH</sequence>
<evidence type="ECO:0000313" key="3">
    <source>
        <dbReference type="EMBL" id="MDT0350918.1"/>
    </source>
</evidence>
<keyword evidence="2" id="KW-0472">Membrane</keyword>
<accession>A0ABU2ND02</accession>
<keyword evidence="2" id="KW-1133">Transmembrane helix</keyword>
<gene>
    <name evidence="3" type="ORF">RM445_15410</name>
</gene>
<evidence type="ECO:0000256" key="2">
    <source>
        <dbReference type="SAM" id="Phobius"/>
    </source>
</evidence>
<evidence type="ECO:0008006" key="5">
    <source>
        <dbReference type="Google" id="ProtNLM"/>
    </source>
</evidence>
<proteinExistence type="predicted"/>
<feature type="transmembrane region" description="Helical" evidence="2">
    <location>
        <begin position="73"/>
        <end position="96"/>
    </location>
</feature>